<proteinExistence type="predicted"/>
<protein>
    <recommendedName>
        <fullName evidence="3">SH3 domain-containing protein</fullName>
    </recommendedName>
</protein>
<dbReference type="GO" id="GO:0007264">
    <property type="term" value="P:small GTPase-mediated signal transduction"/>
    <property type="evidence" value="ECO:0007669"/>
    <property type="project" value="InterPro"/>
</dbReference>
<reference evidence="4 5" key="1">
    <citation type="journal article" date="2017" name="Curr. Biol.">
        <title>The Evolution of Venom by Co-option of Single-Copy Genes.</title>
        <authorList>
            <person name="Martinson E.O."/>
            <person name="Mrinalini"/>
            <person name="Kelkar Y.D."/>
            <person name="Chang C.H."/>
            <person name="Werren J.H."/>
        </authorList>
    </citation>
    <scope>NUCLEOTIDE SEQUENCE [LARGE SCALE GENOMIC DNA]</scope>
    <source>
        <strain evidence="4 5">Alberta</strain>
        <tissue evidence="4">Whole body</tissue>
    </source>
</reference>
<dbReference type="SMART" id="SM00326">
    <property type="entry name" value="SH3"/>
    <property type="match status" value="1"/>
</dbReference>
<dbReference type="InterPro" id="IPR001452">
    <property type="entry name" value="SH3_domain"/>
</dbReference>
<comment type="caution">
    <text evidence="4">The sequence shown here is derived from an EMBL/GenBank/DDBJ whole genome shotgun (WGS) entry which is preliminary data.</text>
</comment>
<dbReference type="InterPro" id="IPR026791">
    <property type="entry name" value="DOCK"/>
</dbReference>
<dbReference type="GO" id="GO:0005886">
    <property type="term" value="C:plasma membrane"/>
    <property type="evidence" value="ECO:0007669"/>
    <property type="project" value="TreeGrafter"/>
</dbReference>
<dbReference type="PANTHER" id="PTHR45653">
    <property type="entry name" value="DEDICATOR OF CYTOKINESIS"/>
    <property type="match status" value="1"/>
</dbReference>
<dbReference type="InterPro" id="IPR036028">
    <property type="entry name" value="SH3-like_dom_sf"/>
</dbReference>
<dbReference type="Proteomes" id="UP000215335">
    <property type="component" value="Unassembled WGS sequence"/>
</dbReference>
<dbReference type="PANTHER" id="PTHR45653:SF12">
    <property type="entry name" value="SPONGE, ISOFORM E"/>
    <property type="match status" value="1"/>
</dbReference>
<dbReference type="STRING" id="543379.A0A232FBC8"/>
<accession>A0A232FBC8</accession>
<sequence length="193" mass="22537">MKFALLRSQVLFEITELLANEREECNYTKEKSSQGKLPLFHATLSSVFVAAVYNWRGDTRYGLPLEIGETLQILEECAGWYRGFSIKNRAVKGIFPSSYVHLKSCKIENEGLFESVIPLEDPVVREVTLVLREWGGIWKRLYVDRETYKFNTLRKVMCELLEWRRQLLAGTLTTDQTRELKLQIINKVDWGNR</sequence>
<dbReference type="Gene3D" id="1.20.1270.350">
    <property type="entry name" value="Dedicator of cytokinesis N-terminal subdomain"/>
    <property type="match status" value="1"/>
</dbReference>
<dbReference type="Pfam" id="PF16172">
    <property type="entry name" value="DOCK_N"/>
    <property type="match status" value="1"/>
</dbReference>
<evidence type="ECO:0000256" key="1">
    <source>
        <dbReference type="ARBA" id="ARBA00022443"/>
    </source>
</evidence>
<evidence type="ECO:0000313" key="4">
    <source>
        <dbReference type="EMBL" id="OXU27932.1"/>
    </source>
</evidence>
<dbReference type="SUPFAM" id="SSF50044">
    <property type="entry name" value="SH3-domain"/>
    <property type="match status" value="1"/>
</dbReference>
<evidence type="ECO:0000259" key="3">
    <source>
        <dbReference type="PROSITE" id="PS50002"/>
    </source>
</evidence>
<dbReference type="InterPro" id="IPR042455">
    <property type="entry name" value="DOCK_N_sub1"/>
</dbReference>
<name>A0A232FBC8_9HYME</name>
<evidence type="ECO:0000256" key="2">
    <source>
        <dbReference type="PROSITE-ProRule" id="PRU00192"/>
    </source>
</evidence>
<dbReference type="GO" id="GO:0031267">
    <property type="term" value="F:small GTPase binding"/>
    <property type="evidence" value="ECO:0007669"/>
    <property type="project" value="TreeGrafter"/>
</dbReference>
<dbReference type="Gene3D" id="2.30.30.40">
    <property type="entry name" value="SH3 Domains"/>
    <property type="match status" value="1"/>
</dbReference>
<keyword evidence="5" id="KW-1185">Reference proteome</keyword>
<keyword evidence="1 2" id="KW-0728">SH3 domain</keyword>
<dbReference type="InterPro" id="IPR032376">
    <property type="entry name" value="DOCK_N"/>
</dbReference>
<dbReference type="GO" id="GO:0005085">
    <property type="term" value="F:guanyl-nucleotide exchange factor activity"/>
    <property type="evidence" value="ECO:0007669"/>
    <property type="project" value="InterPro"/>
</dbReference>
<dbReference type="CDD" id="cd11872">
    <property type="entry name" value="SH3_DOCK_AB"/>
    <property type="match status" value="1"/>
</dbReference>
<dbReference type="PROSITE" id="PS50002">
    <property type="entry name" value="SH3"/>
    <property type="match status" value="1"/>
</dbReference>
<feature type="domain" description="SH3" evidence="3">
    <location>
        <begin position="44"/>
        <end position="105"/>
    </location>
</feature>
<dbReference type="AlphaFoldDB" id="A0A232FBC8"/>
<organism evidence="4 5">
    <name type="scientific">Trichomalopsis sarcophagae</name>
    <dbReference type="NCBI Taxonomy" id="543379"/>
    <lineage>
        <taxon>Eukaryota</taxon>
        <taxon>Metazoa</taxon>
        <taxon>Ecdysozoa</taxon>
        <taxon>Arthropoda</taxon>
        <taxon>Hexapoda</taxon>
        <taxon>Insecta</taxon>
        <taxon>Pterygota</taxon>
        <taxon>Neoptera</taxon>
        <taxon>Endopterygota</taxon>
        <taxon>Hymenoptera</taxon>
        <taxon>Apocrita</taxon>
        <taxon>Proctotrupomorpha</taxon>
        <taxon>Chalcidoidea</taxon>
        <taxon>Pteromalidae</taxon>
        <taxon>Pteromalinae</taxon>
        <taxon>Trichomalopsis</taxon>
    </lineage>
</organism>
<dbReference type="GO" id="GO:0005737">
    <property type="term" value="C:cytoplasm"/>
    <property type="evidence" value="ECO:0007669"/>
    <property type="project" value="TreeGrafter"/>
</dbReference>
<dbReference type="OrthoDB" id="18896at2759"/>
<evidence type="ECO:0000313" key="5">
    <source>
        <dbReference type="Proteomes" id="UP000215335"/>
    </source>
</evidence>
<dbReference type="EMBL" id="NNAY01000509">
    <property type="protein sequence ID" value="OXU27932.1"/>
    <property type="molecule type" value="Genomic_DNA"/>
</dbReference>
<gene>
    <name evidence="4" type="ORF">TSAR_016380</name>
</gene>